<keyword evidence="1" id="KW-0862">Zinc</keyword>
<feature type="compositionally biased region" description="Basic and acidic residues" evidence="2">
    <location>
        <begin position="140"/>
        <end position="158"/>
    </location>
</feature>
<dbReference type="Proteomes" id="UP000799437">
    <property type="component" value="Unassembled WGS sequence"/>
</dbReference>
<feature type="compositionally biased region" description="Pro residues" evidence="2">
    <location>
        <begin position="13"/>
        <end position="29"/>
    </location>
</feature>
<dbReference type="PROSITE" id="PS50157">
    <property type="entry name" value="ZINC_FINGER_C2H2_2"/>
    <property type="match status" value="1"/>
</dbReference>
<feature type="region of interest" description="Disordered" evidence="2">
    <location>
        <begin position="130"/>
        <end position="158"/>
    </location>
</feature>
<dbReference type="RefSeq" id="XP_033596746.1">
    <property type="nucleotide sequence ID" value="XM_033748514.1"/>
</dbReference>
<evidence type="ECO:0000256" key="2">
    <source>
        <dbReference type="SAM" id="MobiDB-lite"/>
    </source>
</evidence>
<evidence type="ECO:0000259" key="3">
    <source>
        <dbReference type="PROSITE" id="PS50157"/>
    </source>
</evidence>
<evidence type="ECO:0000256" key="1">
    <source>
        <dbReference type="PROSITE-ProRule" id="PRU00042"/>
    </source>
</evidence>
<evidence type="ECO:0000313" key="4">
    <source>
        <dbReference type="EMBL" id="KAF2754295.1"/>
    </source>
</evidence>
<feature type="domain" description="C2H2-type" evidence="3">
    <location>
        <begin position="66"/>
        <end position="92"/>
    </location>
</feature>
<dbReference type="GeneID" id="54489568"/>
<keyword evidence="5" id="KW-1185">Reference proteome</keyword>
<dbReference type="OrthoDB" id="8117402at2759"/>
<accession>A0A6A6VVV4</accession>
<dbReference type="InterPro" id="IPR013087">
    <property type="entry name" value="Znf_C2H2_type"/>
</dbReference>
<reference evidence="4" key="1">
    <citation type="journal article" date="2020" name="Stud. Mycol.">
        <title>101 Dothideomycetes genomes: a test case for predicting lifestyles and emergence of pathogens.</title>
        <authorList>
            <person name="Haridas S."/>
            <person name="Albert R."/>
            <person name="Binder M."/>
            <person name="Bloem J."/>
            <person name="Labutti K."/>
            <person name="Salamov A."/>
            <person name="Andreopoulos B."/>
            <person name="Baker S."/>
            <person name="Barry K."/>
            <person name="Bills G."/>
            <person name="Bluhm B."/>
            <person name="Cannon C."/>
            <person name="Castanera R."/>
            <person name="Culley D."/>
            <person name="Daum C."/>
            <person name="Ezra D."/>
            <person name="Gonzalez J."/>
            <person name="Henrissat B."/>
            <person name="Kuo A."/>
            <person name="Liang C."/>
            <person name="Lipzen A."/>
            <person name="Lutzoni F."/>
            <person name="Magnuson J."/>
            <person name="Mondo S."/>
            <person name="Nolan M."/>
            <person name="Ohm R."/>
            <person name="Pangilinan J."/>
            <person name="Park H.-J."/>
            <person name="Ramirez L."/>
            <person name="Alfaro M."/>
            <person name="Sun H."/>
            <person name="Tritt A."/>
            <person name="Yoshinaga Y."/>
            <person name="Zwiers L.-H."/>
            <person name="Turgeon B."/>
            <person name="Goodwin S."/>
            <person name="Spatafora J."/>
            <person name="Crous P."/>
            <person name="Grigoriev I."/>
        </authorList>
    </citation>
    <scope>NUCLEOTIDE SEQUENCE</scope>
    <source>
        <strain evidence="4">CBS 121739</strain>
    </source>
</reference>
<evidence type="ECO:0000313" key="5">
    <source>
        <dbReference type="Proteomes" id="UP000799437"/>
    </source>
</evidence>
<dbReference type="GO" id="GO:0008270">
    <property type="term" value="F:zinc ion binding"/>
    <property type="evidence" value="ECO:0007669"/>
    <property type="project" value="UniProtKB-KW"/>
</dbReference>
<keyword evidence="1" id="KW-0863">Zinc-finger</keyword>
<protein>
    <recommendedName>
        <fullName evidence="3">C2H2-type domain-containing protein</fullName>
    </recommendedName>
</protein>
<dbReference type="EMBL" id="ML996581">
    <property type="protein sequence ID" value="KAF2754295.1"/>
    <property type="molecule type" value="Genomic_DNA"/>
</dbReference>
<proteinExistence type="predicted"/>
<gene>
    <name evidence="4" type="ORF">EJ05DRAFT_514294</name>
</gene>
<feature type="region of interest" description="Disordered" evidence="2">
    <location>
        <begin position="1"/>
        <end position="39"/>
    </location>
</feature>
<name>A0A6A6VVV4_9PEZI</name>
<keyword evidence="1" id="KW-0479">Metal-binding</keyword>
<dbReference type="AlphaFoldDB" id="A0A6A6VVV4"/>
<sequence>MSPSPIQTTTHPKAPPTPPQTPSHSPSPPPHHRPPPKPSHPTDHCFPCTLCPKAFTSLAAQRNHQHSCGYNFCCGKRFKTAKRLLQHAETHSFTCATCGSGFGTRYFLMLHLSEWRAHVVGEGLVQAVQAESEESGGSVGRKEERTEESKESIGRKQERRTTPYLTLEILEYERLHRATEGRGMQCAYCMTQFCENDDIITHVRVCAQAQWAKTASLSNGVEAFIAHPTFSTNDQAFSEHWDARQWTCQIPCEFSRTETAGSTCYLVRVNPIPGYAPEEESS</sequence>
<organism evidence="4 5">
    <name type="scientific">Pseudovirgaria hyperparasitica</name>
    <dbReference type="NCBI Taxonomy" id="470096"/>
    <lineage>
        <taxon>Eukaryota</taxon>
        <taxon>Fungi</taxon>
        <taxon>Dikarya</taxon>
        <taxon>Ascomycota</taxon>
        <taxon>Pezizomycotina</taxon>
        <taxon>Dothideomycetes</taxon>
        <taxon>Dothideomycetes incertae sedis</taxon>
        <taxon>Acrospermales</taxon>
        <taxon>Acrospermaceae</taxon>
        <taxon>Pseudovirgaria</taxon>
    </lineage>
</organism>